<evidence type="ECO:0000313" key="2">
    <source>
        <dbReference type="Ensembl" id="ENSMPUP00000009072.1"/>
    </source>
</evidence>
<feature type="region of interest" description="Disordered" evidence="1">
    <location>
        <begin position="109"/>
        <end position="130"/>
    </location>
</feature>
<dbReference type="AlphaFoldDB" id="M3YCL5"/>
<dbReference type="InParanoid" id="M3YCL5"/>
<protein>
    <submittedName>
        <fullName evidence="2">Uncharacterized protein</fullName>
    </submittedName>
</protein>
<feature type="compositionally biased region" description="Basic and acidic residues" evidence="1">
    <location>
        <begin position="60"/>
        <end position="69"/>
    </location>
</feature>
<feature type="region of interest" description="Disordered" evidence="1">
    <location>
        <begin position="1"/>
        <end position="24"/>
    </location>
</feature>
<organism evidence="2">
    <name type="scientific">Mustela putorius furo</name>
    <name type="common">European domestic ferret</name>
    <name type="synonym">Mustela furo</name>
    <dbReference type="NCBI Taxonomy" id="9669"/>
    <lineage>
        <taxon>Eukaryota</taxon>
        <taxon>Metazoa</taxon>
        <taxon>Chordata</taxon>
        <taxon>Craniata</taxon>
        <taxon>Vertebrata</taxon>
        <taxon>Euteleostomi</taxon>
        <taxon>Mammalia</taxon>
        <taxon>Eutheria</taxon>
        <taxon>Laurasiatheria</taxon>
        <taxon>Carnivora</taxon>
        <taxon>Caniformia</taxon>
        <taxon>Musteloidea</taxon>
        <taxon>Mustelidae</taxon>
        <taxon>Mustelinae</taxon>
        <taxon>Mustela</taxon>
    </lineage>
</organism>
<reference evidence="2" key="1">
    <citation type="submission" date="2024-06" db="UniProtKB">
        <authorList>
            <consortium name="Ensembl"/>
        </authorList>
    </citation>
    <scope>IDENTIFICATION</scope>
</reference>
<sequence>RAPRPAEGSGSCSSASSSAGETWPGGLLDTFVAWPGLPPRRAGGRACCRGGLNAGPSKSEWPEAGRREGPGVAPGCPVRFARARSGASECTRAVDTLGPSRFRCSLLPRHSSPAWAGGGSSHGAWGRGDK</sequence>
<dbReference type="HOGENOM" id="CLU_1942956_0_0_1"/>
<name>M3YCL5_MUSPF</name>
<accession>M3YCL5</accession>
<proteinExistence type="predicted"/>
<dbReference type="EMBL" id="AEYP01076415">
    <property type="status" value="NOT_ANNOTATED_CDS"/>
    <property type="molecule type" value="Genomic_DNA"/>
</dbReference>
<feature type="compositionally biased region" description="Low complexity" evidence="1">
    <location>
        <begin position="1"/>
        <end position="21"/>
    </location>
</feature>
<evidence type="ECO:0000256" key="1">
    <source>
        <dbReference type="SAM" id="MobiDB-lite"/>
    </source>
</evidence>
<dbReference type="Ensembl" id="ENSMPUT00000009224.1">
    <property type="protein sequence ID" value="ENSMPUP00000009072.1"/>
    <property type="gene ID" value="ENSMPUG00000009148.1"/>
</dbReference>
<feature type="region of interest" description="Disordered" evidence="1">
    <location>
        <begin position="53"/>
        <end position="74"/>
    </location>
</feature>